<accession>A0AAE1PPN5</accession>
<dbReference type="Proteomes" id="UP001292094">
    <property type="component" value="Unassembled WGS sequence"/>
</dbReference>
<dbReference type="AlphaFoldDB" id="A0AAE1PPN5"/>
<comment type="caution">
    <text evidence="2">The sequence shown here is derived from an EMBL/GenBank/DDBJ whole genome shotgun (WGS) entry which is preliminary data.</text>
</comment>
<name>A0AAE1PPN5_9EUCA</name>
<keyword evidence="3" id="KW-1185">Reference proteome</keyword>
<evidence type="ECO:0000256" key="1">
    <source>
        <dbReference type="SAM" id="MobiDB-lite"/>
    </source>
</evidence>
<gene>
    <name evidence="2" type="ORF">Pmani_016797</name>
</gene>
<evidence type="ECO:0000313" key="3">
    <source>
        <dbReference type="Proteomes" id="UP001292094"/>
    </source>
</evidence>
<reference evidence="2" key="1">
    <citation type="submission" date="2023-11" db="EMBL/GenBank/DDBJ databases">
        <title>Genome assemblies of two species of porcelain crab, Petrolisthes cinctipes and Petrolisthes manimaculis (Anomura: Porcellanidae).</title>
        <authorList>
            <person name="Angst P."/>
        </authorList>
    </citation>
    <scope>NUCLEOTIDE SEQUENCE</scope>
    <source>
        <strain evidence="2">PB745_02</strain>
        <tissue evidence="2">Gill</tissue>
    </source>
</reference>
<organism evidence="2 3">
    <name type="scientific">Petrolisthes manimaculis</name>
    <dbReference type="NCBI Taxonomy" id="1843537"/>
    <lineage>
        <taxon>Eukaryota</taxon>
        <taxon>Metazoa</taxon>
        <taxon>Ecdysozoa</taxon>
        <taxon>Arthropoda</taxon>
        <taxon>Crustacea</taxon>
        <taxon>Multicrustacea</taxon>
        <taxon>Malacostraca</taxon>
        <taxon>Eumalacostraca</taxon>
        <taxon>Eucarida</taxon>
        <taxon>Decapoda</taxon>
        <taxon>Pleocyemata</taxon>
        <taxon>Anomura</taxon>
        <taxon>Galatheoidea</taxon>
        <taxon>Porcellanidae</taxon>
        <taxon>Petrolisthes</taxon>
    </lineage>
</organism>
<feature type="region of interest" description="Disordered" evidence="1">
    <location>
        <begin position="78"/>
        <end position="98"/>
    </location>
</feature>
<protein>
    <submittedName>
        <fullName evidence="2">Uncharacterized protein</fullName>
    </submittedName>
</protein>
<sequence length="118" mass="12918">MSVGCMGVVDRMGDGGCAWVRLTVWLDEKEGSWDEDQVKAVKNHINNNEMDKLVGRGNEVAWDGIGKRDAGRDVGCVGRDNDVDSSDDEVTDVAGAGYHNRQYDVDSSNVEKIDDKVV</sequence>
<dbReference type="EMBL" id="JAWZYT010001488">
    <property type="protein sequence ID" value="KAK4311741.1"/>
    <property type="molecule type" value="Genomic_DNA"/>
</dbReference>
<proteinExistence type="predicted"/>
<evidence type="ECO:0000313" key="2">
    <source>
        <dbReference type="EMBL" id="KAK4311741.1"/>
    </source>
</evidence>